<evidence type="ECO:0000256" key="9">
    <source>
        <dbReference type="SAM" id="Phobius"/>
    </source>
</evidence>
<dbReference type="InterPro" id="IPR007891">
    <property type="entry name" value="CHASE3"/>
</dbReference>
<dbReference type="CDD" id="cd00075">
    <property type="entry name" value="HATPase"/>
    <property type="match status" value="1"/>
</dbReference>
<dbReference type="SMART" id="SM00388">
    <property type="entry name" value="HisKA"/>
    <property type="match status" value="1"/>
</dbReference>
<dbReference type="InterPro" id="IPR050736">
    <property type="entry name" value="Sensor_HK_Regulatory"/>
</dbReference>
<keyword evidence="9" id="KW-0472">Membrane</keyword>
<dbReference type="Pfam" id="PF02518">
    <property type="entry name" value="HATPase_c"/>
    <property type="match status" value="1"/>
</dbReference>
<evidence type="ECO:0000313" key="14">
    <source>
        <dbReference type="Proteomes" id="UP000664277"/>
    </source>
</evidence>
<accession>A0A8J7PBW5</accession>
<sequence>MQLSLTTKTSAIIVVVAFVIVFIGTTTLSLSVDRLQNSYLVSKQFQLLDLLNSVVIELTRGETGEKEYLLTGKAVAKDRFYFAFSQIEADISKLKVLFSDRSEYVMLLEDLTESLSFRKSCAEEVMSVRDASGLQAAMERSRRFDEDGMTQHVEWLAKDVSRTINREMTDRFSDLDRDNLNSMGGIFVILCSSLVALLLLKYGVTRYVEDRQEAEAVLNKARDALAEREARMRALVSTAPDGIVTVTTDGIIETSNAVFDQMFGFASAQPVGLSVESILPGFMLGFASADGPEGSAVKPTSGVRELSGLTRDGLRVPVEISISNASRGEETVLIGIVRDVTERKAVEERVRDFYSMVSHELRTPLASIRTALGLLETNFAGALPEGSMPVVKIAADEADRLMRLINDILDMRKIEAGKMELYSDTYKASELVNRALEGLSTLSDEALVCFHLAVDDSLEVFCDYDRTLQVLSNILSNAIKYSPPQGQIDVEISNFSDFCRFSVRDYGPGVPKNQTHKLFARFEQLRSSDGQYRSGTGLGLAIAKAMVEAQGGQIGIELPDDGGSLFWFTLPLSLPEPDEEGNVVEPSAYLETKDEDKDEQASEESNKEGSI</sequence>
<evidence type="ECO:0000256" key="4">
    <source>
        <dbReference type="ARBA" id="ARBA00022679"/>
    </source>
</evidence>
<dbReference type="InterPro" id="IPR000014">
    <property type="entry name" value="PAS"/>
</dbReference>
<dbReference type="SMART" id="SM00091">
    <property type="entry name" value="PAS"/>
    <property type="match status" value="1"/>
</dbReference>
<dbReference type="PROSITE" id="PS50113">
    <property type="entry name" value="PAC"/>
    <property type="match status" value="1"/>
</dbReference>
<feature type="transmembrane region" description="Helical" evidence="9">
    <location>
        <begin position="12"/>
        <end position="32"/>
    </location>
</feature>
<dbReference type="InterPro" id="IPR000700">
    <property type="entry name" value="PAS-assoc_C"/>
</dbReference>
<dbReference type="Pfam" id="PF13426">
    <property type="entry name" value="PAS_9"/>
    <property type="match status" value="1"/>
</dbReference>
<evidence type="ECO:0000259" key="12">
    <source>
        <dbReference type="PROSITE" id="PS50113"/>
    </source>
</evidence>
<keyword evidence="4" id="KW-0808">Transferase</keyword>
<feature type="domain" description="PAC" evidence="12">
    <location>
        <begin position="302"/>
        <end position="352"/>
    </location>
</feature>
<protein>
    <recommendedName>
        <fullName evidence="2">histidine kinase</fullName>
        <ecNumber evidence="2">2.7.13.3</ecNumber>
    </recommendedName>
</protein>
<evidence type="ECO:0000256" key="8">
    <source>
        <dbReference type="SAM" id="MobiDB-lite"/>
    </source>
</evidence>
<evidence type="ECO:0000256" key="6">
    <source>
        <dbReference type="ARBA" id="ARBA00023012"/>
    </source>
</evidence>
<dbReference type="PANTHER" id="PTHR43711">
    <property type="entry name" value="TWO-COMPONENT HISTIDINE KINASE"/>
    <property type="match status" value="1"/>
</dbReference>
<dbReference type="InterPro" id="IPR035965">
    <property type="entry name" value="PAS-like_dom_sf"/>
</dbReference>
<evidence type="ECO:0000256" key="1">
    <source>
        <dbReference type="ARBA" id="ARBA00000085"/>
    </source>
</evidence>
<dbReference type="EC" id="2.7.13.3" evidence="2"/>
<evidence type="ECO:0000256" key="5">
    <source>
        <dbReference type="ARBA" id="ARBA00022777"/>
    </source>
</evidence>
<dbReference type="PRINTS" id="PR00344">
    <property type="entry name" value="BCTRLSENSOR"/>
</dbReference>
<keyword evidence="5" id="KW-0418">Kinase</keyword>
<dbReference type="Gene3D" id="3.30.565.10">
    <property type="entry name" value="Histidine kinase-like ATPase, C-terminal domain"/>
    <property type="match status" value="1"/>
</dbReference>
<dbReference type="PANTHER" id="PTHR43711:SF1">
    <property type="entry name" value="HISTIDINE KINASE 1"/>
    <property type="match status" value="1"/>
</dbReference>
<keyword evidence="7" id="KW-0175">Coiled coil</keyword>
<dbReference type="InterPro" id="IPR036890">
    <property type="entry name" value="HATPase_C_sf"/>
</dbReference>
<dbReference type="PROSITE" id="PS50109">
    <property type="entry name" value="HIS_KIN"/>
    <property type="match status" value="1"/>
</dbReference>
<dbReference type="SMART" id="SM00387">
    <property type="entry name" value="HATPase_c"/>
    <property type="match status" value="1"/>
</dbReference>
<proteinExistence type="predicted"/>
<feature type="domain" description="PAS" evidence="11">
    <location>
        <begin position="228"/>
        <end position="272"/>
    </location>
</feature>
<dbReference type="GO" id="GO:0000155">
    <property type="term" value="F:phosphorelay sensor kinase activity"/>
    <property type="evidence" value="ECO:0007669"/>
    <property type="project" value="InterPro"/>
</dbReference>
<dbReference type="Pfam" id="PF00512">
    <property type="entry name" value="HisKA"/>
    <property type="match status" value="1"/>
</dbReference>
<dbReference type="SUPFAM" id="SSF47384">
    <property type="entry name" value="Homodimeric domain of signal transducing histidine kinase"/>
    <property type="match status" value="1"/>
</dbReference>
<evidence type="ECO:0000256" key="7">
    <source>
        <dbReference type="SAM" id="Coils"/>
    </source>
</evidence>
<name>A0A8J7PBW5_9BACT</name>
<dbReference type="InterPro" id="IPR004358">
    <property type="entry name" value="Sig_transdc_His_kin-like_C"/>
</dbReference>
<organism evidence="13 14">
    <name type="scientific">Candidatus Obscuribacter phosphatis</name>
    <dbReference type="NCBI Taxonomy" id="1906157"/>
    <lineage>
        <taxon>Bacteria</taxon>
        <taxon>Bacillati</taxon>
        <taxon>Candidatus Melainabacteria</taxon>
        <taxon>Candidatus Obscuribacterales</taxon>
        <taxon>Candidatus Obscuribacteraceae</taxon>
        <taxon>Candidatus Obscuribacter</taxon>
    </lineage>
</organism>
<feature type="domain" description="Histidine kinase" evidence="10">
    <location>
        <begin position="356"/>
        <end position="574"/>
    </location>
</feature>
<evidence type="ECO:0000256" key="3">
    <source>
        <dbReference type="ARBA" id="ARBA00022553"/>
    </source>
</evidence>
<comment type="caution">
    <text evidence="13">The sequence shown here is derived from an EMBL/GenBank/DDBJ whole genome shotgun (WGS) entry which is preliminary data.</text>
</comment>
<dbReference type="CDD" id="cd00082">
    <property type="entry name" value="HisKA"/>
    <property type="match status" value="1"/>
</dbReference>
<reference evidence="13" key="1">
    <citation type="submission" date="2021-02" db="EMBL/GenBank/DDBJ databases">
        <title>Genome-Resolved Metagenomics of a Microbial Community Performing Photosynthetic Biological Nutrient Removal.</title>
        <authorList>
            <person name="Mcdaniel E.A."/>
        </authorList>
    </citation>
    <scope>NUCLEOTIDE SEQUENCE</scope>
    <source>
        <strain evidence="13">UWPOB_OBS1</strain>
    </source>
</reference>
<keyword evidence="9" id="KW-0812">Transmembrane</keyword>
<dbReference type="SUPFAM" id="SSF55874">
    <property type="entry name" value="ATPase domain of HSP90 chaperone/DNA topoisomerase II/histidine kinase"/>
    <property type="match status" value="1"/>
</dbReference>
<dbReference type="AlphaFoldDB" id="A0A8J7PBW5"/>
<feature type="coiled-coil region" evidence="7">
    <location>
        <begin position="204"/>
        <end position="231"/>
    </location>
</feature>
<evidence type="ECO:0000259" key="11">
    <source>
        <dbReference type="PROSITE" id="PS50112"/>
    </source>
</evidence>
<dbReference type="Gene3D" id="3.30.450.20">
    <property type="entry name" value="PAS domain"/>
    <property type="match status" value="1"/>
</dbReference>
<dbReference type="InterPro" id="IPR036097">
    <property type="entry name" value="HisK_dim/P_sf"/>
</dbReference>
<dbReference type="FunFam" id="3.30.565.10:FF:000006">
    <property type="entry name" value="Sensor histidine kinase WalK"/>
    <property type="match status" value="1"/>
</dbReference>
<keyword evidence="9" id="KW-1133">Transmembrane helix</keyword>
<dbReference type="InterPro" id="IPR005467">
    <property type="entry name" value="His_kinase_dom"/>
</dbReference>
<feature type="transmembrane region" description="Helical" evidence="9">
    <location>
        <begin position="180"/>
        <end position="200"/>
    </location>
</feature>
<dbReference type="InterPro" id="IPR003594">
    <property type="entry name" value="HATPase_dom"/>
</dbReference>
<dbReference type="SUPFAM" id="SSF55785">
    <property type="entry name" value="PYP-like sensor domain (PAS domain)"/>
    <property type="match status" value="1"/>
</dbReference>
<dbReference type="PROSITE" id="PS50112">
    <property type="entry name" value="PAS"/>
    <property type="match status" value="1"/>
</dbReference>
<dbReference type="NCBIfam" id="TIGR00229">
    <property type="entry name" value="sensory_box"/>
    <property type="match status" value="1"/>
</dbReference>
<evidence type="ECO:0000259" key="10">
    <source>
        <dbReference type="PROSITE" id="PS50109"/>
    </source>
</evidence>
<dbReference type="Pfam" id="PF05227">
    <property type="entry name" value="CHASE3"/>
    <property type="match status" value="1"/>
</dbReference>
<dbReference type="Proteomes" id="UP000664277">
    <property type="component" value="Unassembled WGS sequence"/>
</dbReference>
<dbReference type="InterPro" id="IPR003661">
    <property type="entry name" value="HisK_dim/P_dom"/>
</dbReference>
<keyword evidence="3" id="KW-0597">Phosphoprotein</keyword>
<dbReference type="EMBL" id="JAFLCK010000025">
    <property type="protein sequence ID" value="MBN8661792.1"/>
    <property type="molecule type" value="Genomic_DNA"/>
</dbReference>
<keyword evidence="6" id="KW-0902">Two-component regulatory system</keyword>
<dbReference type="Gene3D" id="1.10.287.130">
    <property type="match status" value="1"/>
</dbReference>
<evidence type="ECO:0000313" key="13">
    <source>
        <dbReference type="EMBL" id="MBN8661792.1"/>
    </source>
</evidence>
<feature type="region of interest" description="Disordered" evidence="8">
    <location>
        <begin position="575"/>
        <end position="611"/>
    </location>
</feature>
<comment type="catalytic activity">
    <reaction evidence="1">
        <text>ATP + protein L-histidine = ADP + protein N-phospho-L-histidine.</text>
        <dbReference type="EC" id="2.7.13.3"/>
    </reaction>
</comment>
<evidence type="ECO:0000256" key="2">
    <source>
        <dbReference type="ARBA" id="ARBA00012438"/>
    </source>
</evidence>
<gene>
    <name evidence="13" type="ORF">J0M35_15605</name>
</gene>
<dbReference type="CDD" id="cd00130">
    <property type="entry name" value="PAS"/>
    <property type="match status" value="1"/>
</dbReference>